<evidence type="ECO:0000313" key="8">
    <source>
        <dbReference type="EMBL" id="GAA5057672.1"/>
    </source>
</evidence>
<gene>
    <name evidence="8" type="ORF">GCM10023318_36220</name>
</gene>
<dbReference type="Pfam" id="PF07992">
    <property type="entry name" value="Pyr_redox_2"/>
    <property type="match status" value="1"/>
</dbReference>
<comment type="caution">
    <text evidence="8">The sequence shown here is derived from an EMBL/GenBank/DDBJ whole genome shotgun (WGS) entry which is preliminary data.</text>
</comment>
<dbReference type="PRINTS" id="PR00368">
    <property type="entry name" value="FADPNR"/>
</dbReference>
<reference evidence="9" key="1">
    <citation type="journal article" date="2019" name="Int. J. Syst. Evol. Microbiol.">
        <title>The Global Catalogue of Microorganisms (GCM) 10K type strain sequencing project: providing services to taxonomists for standard genome sequencing and annotation.</title>
        <authorList>
            <consortium name="The Broad Institute Genomics Platform"/>
            <consortium name="The Broad Institute Genome Sequencing Center for Infectious Disease"/>
            <person name="Wu L."/>
            <person name="Ma J."/>
        </authorList>
    </citation>
    <scope>NUCLEOTIDE SEQUENCE [LARGE SCALE GENOMIC DNA]</scope>
    <source>
        <strain evidence="9">JCM 18298</strain>
    </source>
</reference>
<feature type="domain" description="FAD/NAD(P)-binding" evidence="7">
    <location>
        <begin position="154"/>
        <end position="477"/>
    </location>
</feature>
<dbReference type="PRINTS" id="PR00411">
    <property type="entry name" value="PNDRDTASEI"/>
</dbReference>
<dbReference type="Proteomes" id="UP001500603">
    <property type="component" value="Unassembled WGS sequence"/>
</dbReference>
<sequence length="580" mass="61610">MLGARVVSTGTVLTSGATRTTRLLAGALSGLVAGVVVAALDSARGSGWWLWLVHAMVLGVLLGLFTGRHRQSLGSSFAIGVLAGLLDWIGGPLTLSVLASGSVPKWSITDATAAFDDLIRSALLGALAGTVLYGVFLVLRRRSVASATEQPRPRIVVVGGGFGGVGAGRRLDTLLARGLRADVTVISDANFLLFTPLLVGVASSALEARHVSAPVRAALRHATFLHGRVESIDTADRVLHVTSGNRGSQRVPYDHVILAVGGVAHFFDLPGVAEHAFALKSIDDANRLRNHVLATLEQADLEPEVAEQYRLLTFVVAGGGFAGTELIAELYDLVHDVLHYYPRLHDLRPRFVLAHSGGRLLPELPEELGDYAQQTLARRGIEFRLGVRVTGADADSVRLSDGEIVATNTLAWTAGNRPNPLLSCLETGSSGPVSVDECLRVPDFLGVWAIGDCARIPDPAQQGAFYPPTAQHAIREGKTVADNVAAALNGRTPKPFRFGALGVLVSLGHRRATGLVLGRQISGLPGWILWRAIYLSKLPGTEKRLRVLADWLLDLGFPRDIALTSSEIATVPASAKEHHV</sequence>
<comment type="similarity">
    <text evidence="1">Belongs to the NADH dehydrogenase family.</text>
</comment>
<dbReference type="SUPFAM" id="SSF51905">
    <property type="entry name" value="FAD/NAD(P)-binding domain"/>
    <property type="match status" value="2"/>
</dbReference>
<evidence type="ECO:0000256" key="6">
    <source>
        <dbReference type="SAM" id="Phobius"/>
    </source>
</evidence>
<dbReference type="Gene3D" id="3.50.50.100">
    <property type="match status" value="1"/>
</dbReference>
<evidence type="ECO:0000259" key="7">
    <source>
        <dbReference type="Pfam" id="PF07992"/>
    </source>
</evidence>
<feature type="transmembrane region" description="Helical" evidence="6">
    <location>
        <begin position="118"/>
        <end position="139"/>
    </location>
</feature>
<accession>A0ABP9KJ20</accession>
<feature type="transmembrane region" description="Helical" evidence="6">
    <location>
        <begin position="21"/>
        <end position="40"/>
    </location>
</feature>
<evidence type="ECO:0000256" key="5">
    <source>
        <dbReference type="ARBA" id="ARBA00023027"/>
    </source>
</evidence>
<dbReference type="InterPro" id="IPR045024">
    <property type="entry name" value="NDH-2"/>
</dbReference>
<keyword evidence="3" id="KW-0274">FAD</keyword>
<evidence type="ECO:0000313" key="9">
    <source>
        <dbReference type="Proteomes" id="UP001500603"/>
    </source>
</evidence>
<keyword evidence="6" id="KW-0472">Membrane</keyword>
<keyword evidence="5" id="KW-0520">NAD</keyword>
<keyword evidence="6" id="KW-1133">Transmembrane helix</keyword>
<keyword evidence="2" id="KW-0285">Flavoprotein</keyword>
<dbReference type="EMBL" id="BAABJM010000003">
    <property type="protein sequence ID" value="GAA5057672.1"/>
    <property type="molecule type" value="Genomic_DNA"/>
</dbReference>
<evidence type="ECO:0000256" key="2">
    <source>
        <dbReference type="ARBA" id="ARBA00022630"/>
    </source>
</evidence>
<evidence type="ECO:0000256" key="1">
    <source>
        <dbReference type="ARBA" id="ARBA00005272"/>
    </source>
</evidence>
<keyword evidence="4" id="KW-0560">Oxidoreductase</keyword>
<evidence type="ECO:0000256" key="4">
    <source>
        <dbReference type="ARBA" id="ARBA00023002"/>
    </source>
</evidence>
<dbReference type="InterPro" id="IPR023753">
    <property type="entry name" value="FAD/NAD-binding_dom"/>
</dbReference>
<dbReference type="PANTHER" id="PTHR43706">
    <property type="entry name" value="NADH DEHYDROGENASE"/>
    <property type="match status" value="1"/>
</dbReference>
<keyword evidence="6" id="KW-0812">Transmembrane</keyword>
<proteinExistence type="inferred from homology"/>
<feature type="transmembrane region" description="Helical" evidence="6">
    <location>
        <begin position="77"/>
        <end position="98"/>
    </location>
</feature>
<evidence type="ECO:0000256" key="3">
    <source>
        <dbReference type="ARBA" id="ARBA00022827"/>
    </source>
</evidence>
<organism evidence="8 9">
    <name type="scientific">Nocardia callitridis</name>
    <dbReference type="NCBI Taxonomy" id="648753"/>
    <lineage>
        <taxon>Bacteria</taxon>
        <taxon>Bacillati</taxon>
        <taxon>Actinomycetota</taxon>
        <taxon>Actinomycetes</taxon>
        <taxon>Mycobacteriales</taxon>
        <taxon>Nocardiaceae</taxon>
        <taxon>Nocardia</taxon>
    </lineage>
</organism>
<protein>
    <recommendedName>
        <fullName evidence="7">FAD/NAD(P)-binding domain-containing protein</fullName>
    </recommendedName>
</protein>
<dbReference type="PANTHER" id="PTHR43706:SF45">
    <property type="entry name" value="NADH DEHYDROGENASE-LIKE PROTEIN RV1812C"/>
    <property type="match status" value="1"/>
</dbReference>
<keyword evidence="9" id="KW-1185">Reference proteome</keyword>
<dbReference type="InterPro" id="IPR036188">
    <property type="entry name" value="FAD/NAD-bd_sf"/>
</dbReference>
<name>A0ABP9KJ20_9NOCA</name>
<feature type="transmembrane region" description="Helical" evidence="6">
    <location>
        <begin position="46"/>
        <end position="65"/>
    </location>
</feature>